<dbReference type="AlphaFoldDB" id="A0A5N6KZR8"/>
<sequence>MANRRLTPSQSTRPSSCDESRIPTRKTSAYSPAFDQHLTDHGISELDDDWALSPDNLEDLKAVLSRRRASLSPSRFTEDDYKDFKKKDRAAQSKSSVMSTSLPIITGQSKTASLQNIPFTNLSNLTDGTLVDLQPDLYDGERPEAIDKSIREELDQEVVPSKNKSYPVLPNFFIEAKGPRGSTTVSHRQIRYAGATGARVMHKLRLYVFPDDAADNRAYAFGATYMCLQGGASLKLYAFHPAVSDDAKHTIQYHMNLLESFHMDAGVEVFRKGVSALRNIREHASKERVNLVAAANLKASTQHQPVSAAPTSICSTDQHLQYPHQ</sequence>
<gene>
    <name evidence="2" type="ORF">FH972_024171</name>
</gene>
<accession>A0A5N6KZR8</accession>
<dbReference type="Proteomes" id="UP000327013">
    <property type="component" value="Unassembled WGS sequence"/>
</dbReference>
<protein>
    <submittedName>
        <fullName evidence="2">Uncharacterized protein</fullName>
    </submittedName>
</protein>
<feature type="region of interest" description="Disordered" evidence="1">
    <location>
        <begin position="1"/>
        <end position="33"/>
    </location>
</feature>
<evidence type="ECO:0000256" key="1">
    <source>
        <dbReference type="SAM" id="MobiDB-lite"/>
    </source>
</evidence>
<comment type="caution">
    <text evidence="2">The sequence shown here is derived from an EMBL/GenBank/DDBJ whole genome shotgun (WGS) entry which is preliminary data.</text>
</comment>
<proteinExistence type="predicted"/>
<keyword evidence="3" id="KW-1185">Reference proteome</keyword>
<feature type="compositionally biased region" description="Polar residues" evidence="1">
    <location>
        <begin position="1"/>
        <end position="15"/>
    </location>
</feature>
<evidence type="ECO:0000313" key="2">
    <source>
        <dbReference type="EMBL" id="KAB8356589.1"/>
    </source>
</evidence>
<dbReference type="EMBL" id="VIBQ01000016">
    <property type="protein sequence ID" value="KAB8356589.1"/>
    <property type="molecule type" value="Genomic_DNA"/>
</dbReference>
<reference evidence="2 3" key="1">
    <citation type="submission" date="2019-06" db="EMBL/GenBank/DDBJ databases">
        <title>A chromosomal-level reference genome of Carpinus fangiana (Coryloideae, Betulaceae).</title>
        <authorList>
            <person name="Yang X."/>
            <person name="Wang Z."/>
            <person name="Zhang L."/>
            <person name="Hao G."/>
            <person name="Liu J."/>
            <person name="Yang Y."/>
        </authorList>
    </citation>
    <scope>NUCLEOTIDE SEQUENCE [LARGE SCALE GENOMIC DNA]</scope>
    <source>
        <strain evidence="2">Cfa_2016G</strain>
        <tissue evidence="2">Leaf</tissue>
    </source>
</reference>
<evidence type="ECO:0000313" key="3">
    <source>
        <dbReference type="Proteomes" id="UP000327013"/>
    </source>
</evidence>
<name>A0A5N6KZR8_9ROSI</name>
<organism evidence="2 3">
    <name type="scientific">Carpinus fangiana</name>
    <dbReference type="NCBI Taxonomy" id="176857"/>
    <lineage>
        <taxon>Eukaryota</taxon>
        <taxon>Viridiplantae</taxon>
        <taxon>Streptophyta</taxon>
        <taxon>Embryophyta</taxon>
        <taxon>Tracheophyta</taxon>
        <taxon>Spermatophyta</taxon>
        <taxon>Magnoliopsida</taxon>
        <taxon>eudicotyledons</taxon>
        <taxon>Gunneridae</taxon>
        <taxon>Pentapetalae</taxon>
        <taxon>rosids</taxon>
        <taxon>fabids</taxon>
        <taxon>Fagales</taxon>
        <taxon>Betulaceae</taxon>
        <taxon>Carpinus</taxon>
    </lineage>
</organism>
<dbReference type="OrthoDB" id="5336565at2759"/>